<dbReference type="AlphaFoldDB" id="A0A0A9I3H3"/>
<accession>A0A0A9I3H3</accession>
<organism evidence="1">
    <name type="scientific">Arundo donax</name>
    <name type="common">Giant reed</name>
    <name type="synonym">Donax arundinaceus</name>
    <dbReference type="NCBI Taxonomy" id="35708"/>
    <lineage>
        <taxon>Eukaryota</taxon>
        <taxon>Viridiplantae</taxon>
        <taxon>Streptophyta</taxon>
        <taxon>Embryophyta</taxon>
        <taxon>Tracheophyta</taxon>
        <taxon>Spermatophyta</taxon>
        <taxon>Magnoliopsida</taxon>
        <taxon>Liliopsida</taxon>
        <taxon>Poales</taxon>
        <taxon>Poaceae</taxon>
        <taxon>PACMAD clade</taxon>
        <taxon>Arundinoideae</taxon>
        <taxon>Arundineae</taxon>
        <taxon>Arundo</taxon>
    </lineage>
</organism>
<sequence length="38" mass="4436">MSISITGQSLNYMHPPVTTYKHIYEPPTHMLQHTEKSH</sequence>
<name>A0A0A9I3H3_ARUDO</name>
<dbReference type="EMBL" id="GBRH01158173">
    <property type="protein sequence ID" value="JAE39723.1"/>
    <property type="molecule type" value="Transcribed_RNA"/>
</dbReference>
<reference evidence="1" key="1">
    <citation type="submission" date="2014-09" db="EMBL/GenBank/DDBJ databases">
        <authorList>
            <person name="Magalhaes I.L.F."/>
            <person name="Oliveira U."/>
            <person name="Santos F.R."/>
            <person name="Vidigal T.H.D.A."/>
            <person name="Brescovit A.D."/>
            <person name="Santos A.J."/>
        </authorList>
    </citation>
    <scope>NUCLEOTIDE SEQUENCE</scope>
    <source>
        <tissue evidence="1">Shoot tissue taken approximately 20 cm above the soil surface</tissue>
    </source>
</reference>
<proteinExistence type="predicted"/>
<protein>
    <submittedName>
        <fullName evidence="1">Uncharacterized protein</fullName>
    </submittedName>
</protein>
<evidence type="ECO:0000313" key="1">
    <source>
        <dbReference type="EMBL" id="JAE39723.1"/>
    </source>
</evidence>
<reference evidence="1" key="2">
    <citation type="journal article" date="2015" name="Data Brief">
        <title>Shoot transcriptome of the giant reed, Arundo donax.</title>
        <authorList>
            <person name="Barrero R.A."/>
            <person name="Guerrero F.D."/>
            <person name="Moolhuijzen P."/>
            <person name="Goolsby J.A."/>
            <person name="Tidwell J."/>
            <person name="Bellgard S.E."/>
            <person name="Bellgard M.I."/>
        </authorList>
    </citation>
    <scope>NUCLEOTIDE SEQUENCE</scope>
    <source>
        <tissue evidence="1">Shoot tissue taken approximately 20 cm above the soil surface</tissue>
    </source>
</reference>